<dbReference type="EMBL" id="JACSEA010000009">
    <property type="protein sequence ID" value="KAF7392661.1"/>
    <property type="molecule type" value="Genomic_DNA"/>
</dbReference>
<accession>A0A834JQF4</accession>
<evidence type="ECO:0000256" key="1">
    <source>
        <dbReference type="SAM" id="MobiDB-lite"/>
    </source>
</evidence>
<name>A0A834JQF4_VESVU</name>
<organism evidence="2 3">
    <name type="scientific">Vespula vulgaris</name>
    <name type="common">Yellow jacket</name>
    <name type="synonym">Wasp</name>
    <dbReference type="NCBI Taxonomy" id="7454"/>
    <lineage>
        <taxon>Eukaryota</taxon>
        <taxon>Metazoa</taxon>
        <taxon>Ecdysozoa</taxon>
        <taxon>Arthropoda</taxon>
        <taxon>Hexapoda</taxon>
        <taxon>Insecta</taxon>
        <taxon>Pterygota</taxon>
        <taxon>Neoptera</taxon>
        <taxon>Endopterygota</taxon>
        <taxon>Hymenoptera</taxon>
        <taxon>Apocrita</taxon>
        <taxon>Aculeata</taxon>
        <taxon>Vespoidea</taxon>
        <taxon>Vespidae</taxon>
        <taxon>Vespinae</taxon>
        <taxon>Vespula</taxon>
    </lineage>
</organism>
<reference evidence="2" key="1">
    <citation type="journal article" date="2020" name="G3 (Bethesda)">
        <title>High-Quality Assemblies for Three Invasive Social Wasps from the &lt;i&gt;Vespula&lt;/i&gt; Genus.</title>
        <authorList>
            <person name="Harrop T.W.R."/>
            <person name="Guhlin J."/>
            <person name="McLaughlin G.M."/>
            <person name="Permina E."/>
            <person name="Stockwell P."/>
            <person name="Gilligan J."/>
            <person name="Le Lec M.F."/>
            <person name="Gruber M.A.M."/>
            <person name="Quinn O."/>
            <person name="Lovegrove M."/>
            <person name="Duncan E.J."/>
            <person name="Remnant E.J."/>
            <person name="Van Eeckhoven J."/>
            <person name="Graham B."/>
            <person name="Knapp R.A."/>
            <person name="Langford K.W."/>
            <person name="Kronenberg Z."/>
            <person name="Press M.O."/>
            <person name="Eacker S.M."/>
            <person name="Wilson-Rankin E.E."/>
            <person name="Purcell J."/>
            <person name="Lester P.J."/>
            <person name="Dearden P.K."/>
        </authorList>
    </citation>
    <scope>NUCLEOTIDE SEQUENCE</scope>
    <source>
        <strain evidence="2">Marl-1</strain>
    </source>
</reference>
<sequence length="90" mass="9592">MIELTRRRQQLVFWANEVTGRKPARPPCCPNLWQDSEGVDGDADDDDDDDIDDDDDVGVGAVAVDGDRSGSGGGGRVAAGGGRWHCSCCR</sequence>
<protein>
    <submittedName>
        <fullName evidence="2">Uncharacterized protein</fullName>
    </submittedName>
</protein>
<dbReference type="Proteomes" id="UP000614350">
    <property type="component" value="Unassembled WGS sequence"/>
</dbReference>
<evidence type="ECO:0000313" key="3">
    <source>
        <dbReference type="Proteomes" id="UP000614350"/>
    </source>
</evidence>
<feature type="compositionally biased region" description="Acidic residues" evidence="1">
    <location>
        <begin position="37"/>
        <end position="57"/>
    </location>
</feature>
<feature type="region of interest" description="Disordered" evidence="1">
    <location>
        <begin position="62"/>
        <end position="81"/>
    </location>
</feature>
<gene>
    <name evidence="2" type="ORF">HZH66_008494</name>
</gene>
<feature type="compositionally biased region" description="Gly residues" evidence="1">
    <location>
        <begin position="69"/>
        <end position="81"/>
    </location>
</feature>
<dbReference type="AlphaFoldDB" id="A0A834JQF4"/>
<evidence type="ECO:0000313" key="2">
    <source>
        <dbReference type="EMBL" id="KAF7392661.1"/>
    </source>
</evidence>
<proteinExistence type="predicted"/>
<feature type="region of interest" description="Disordered" evidence="1">
    <location>
        <begin position="20"/>
        <end position="57"/>
    </location>
</feature>
<comment type="caution">
    <text evidence="2">The sequence shown here is derived from an EMBL/GenBank/DDBJ whole genome shotgun (WGS) entry which is preliminary data.</text>
</comment>
<keyword evidence="3" id="KW-1185">Reference proteome</keyword>